<proteinExistence type="predicted"/>
<dbReference type="EMBL" id="AUPC02000008">
    <property type="protein sequence ID" value="POG81946.1"/>
    <property type="molecule type" value="Genomic_DNA"/>
</dbReference>
<evidence type="ECO:0000313" key="2">
    <source>
        <dbReference type="EMBL" id="POG81946.1"/>
    </source>
</evidence>
<feature type="transmembrane region" description="Helical" evidence="1">
    <location>
        <begin position="76"/>
        <end position="94"/>
    </location>
</feature>
<sequence>MTERSGQSFSRLIGMQEVRKERVSSLGTAISAISKNVKTRKDIINQADLSRVKYQFRLGLTRLIDSFGALGFSSDSWVSASVFGCWIGIGFYFIDIGFGSCTARWIDVGLISGLDSWMLDR</sequence>
<dbReference type="AlphaFoldDB" id="A0A2P4QWC6"/>
<keyword evidence="1" id="KW-0812">Transmembrane</keyword>
<dbReference type="Proteomes" id="UP000018888">
    <property type="component" value="Unassembled WGS sequence"/>
</dbReference>
<keyword evidence="1" id="KW-1133">Transmembrane helix</keyword>
<comment type="caution">
    <text evidence="2">The sequence shown here is derived from an EMBL/GenBank/DDBJ whole genome shotgun (WGS) entry which is preliminary data.</text>
</comment>
<gene>
    <name evidence="2" type="ORF">GLOIN_2v1867914</name>
</gene>
<organism evidence="2 3">
    <name type="scientific">Rhizophagus irregularis (strain DAOM 181602 / DAOM 197198 / MUCL 43194)</name>
    <name type="common">Arbuscular mycorrhizal fungus</name>
    <name type="synonym">Glomus intraradices</name>
    <dbReference type="NCBI Taxonomy" id="747089"/>
    <lineage>
        <taxon>Eukaryota</taxon>
        <taxon>Fungi</taxon>
        <taxon>Fungi incertae sedis</taxon>
        <taxon>Mucoromycota</taxon>
        <taxon>Glomeromycotina</taxon>
        <taxon>Glomeromycetes</taxon>
        <taxon>Glomerales</taxon>
        <taxon>Glomeraceae</taxon>
        <taxon>Rhizophagus</taxon>
    </lineage>
</organism>
<name>A0A2P4QWC6_RHIID</name>
<evidence type="ECO:0000313" key="3">
    <source>
        <dbReference type="Proteomes" id="UP000018888"/>
    </source>
</evidence>
<accession>A0A2P4QWC6</accession>
<reference evidence="2 3" key="2">
    <citation type="journal article" date="2018" name="New Phytol.">
        <title>High intraspecific genome diversity in the model arbuscular mycorrhizal symbiont Rhizophagus irregularis.</title>
        <authorList>
            <person name="Chen E.C.H."/>
            <person name="Morin E."/>
            <person name="Beaudet D."/>
            <person name="Noel J."/>
            <person name="Yildirir G."/>
            <person name="Ndikumana S."/>
            <person name="Charron P."/>
            <person name="St-Onge C."/>
            <person name="Giorgi J."/>
            <person name="Kruger M."/>
            <person name="Marton T."/>
            <person name="Ropars J."/>
            <person name="Grigoriev I.V."/>
            <person name="Hainaut M."/>
            <person name="Henrissat B."/>
            <person name="Roux C."/>
            <person name="Martin F."/>
            <person name="Corradi N."/>
        </authorList>
    </citation>
    <scope>NUCLEOTIDE SEQUENCE [LARGE SCALE GENOMIC DNA]</scope>
    <source>
        <strain evidence="2 3">DAOM 197198</strain>
    </source>
</reference>
<evidence type="ECO:0000256" key="1">
    <source>
        <dbReference type="SAM" id="Phobius"/>
    </source>
</evidence>
<protein>
    <submittedName>
        <fullName evidence="2">Uncharacterized protein</fullName>
    </submittedName>
</protein>
<keyword evidence="3" id="KW-1185">Reference proteome</keyword>
<reference evidence="2 3" key="1">
    <citation type="journal article" date="2013" name="Proc. Natl. Acad. Sci. U.S.A.">
        <title>Genome of an arbuscular mycorrhizal fungus provides insight into the oldest plant symbiosis.</title>
        <authorList>
            <person name="Tisserant E."/>
            <person name="Malbreil M."/>
            <person name="Kuo A."/>
            <person name="Kohler A."/>
            <person name="Symeonidi A."/>
            <person name="Balestrini R."/>
            <person name="Charron P."/>
            <person name="Duensing N."/>
            <person name="Frei Dit Frey N."/>
            <person name="Gianinazzi-Pearson V."/>
            <person name="Gilbert L.B."/>
            <person name="Handa Y."/>
            <person name="Herr J.R."/>
            <person name="Hijri M."/>
            <person name="Koul R."/>
            <person name="Kawaguchi M."/>
            <person name="Krajinski F."/>
            <person name="Lammers P.J."/>
            <person name="Masclaux F.G."/>
            <person name="Murat C."/>
            <person name="Morin E."/>
            <person name="Ndikumana S."/>
            <person name="Pagni M."/>
            <person name="Petitpierre D."/>
            <person name="Requena N."/>
            <person name="Rosikiewicz P."/>
            <person name="Riley R."/>
            <person name="Saito K."/>
            <person name="San Clemente H."/>
            <person name="Shapiro H."/>
            <person name="van Tuinen D."/>
            <person name="Becard G."/>
            <person name="Bonfante P."/>
            <person name="Paszkowski U."/>
            <person name="Shachar-Hill Y.Y."/>
            <person name="Tuskan G.A."/>
            <person name="Young P.W."/>
            <person name="Sanders I.R."/>
            <person name="Henrissat B."/>
            <person name="Rensing S.A."/>
            <person name="Grigoriev I.V."/>
            <person name="Corradi N."/>
            <person name="Roux C."/>
            <person name="Martin F."/>
        </authorList>
    </citation>
    <scope>NUCLEOTIDE SEQUENCE [LARGE SCALE GENOMIC DNA]</scope>
    <source>
        <strain evidence="2 3">DAOM 197198</strain>
    </source>
</reference>
<dbReference type="VEuPathDB" id="FungiDB:RhiirFUN_019000"/>
<keyword evidence="1" id="KW-0472">Membrane</keyword>